<comment type="caution">
    <text evidence="1">The sequence shown here is derived from an EMBL/GenBank/DDBJ whole genome shotgun (WGS) entry which is preliminary data.</text>
</comment>
<proteinExistence type="predicted"/>
<gene>
    <name evidence="1" type="ORF">QW060_10295</name>
</gene>
<dbReference type="EMBL" id="JAUFQU010000001">
    <property type="protein sequence ID" value="MDN3707521.1"/>
    <property type="molecule type" value="Genomic_DNA"/>
</dbReference>
<dbReference type="RefSeq" id="WP_290363494.1">
    <property type="nucleotide sequence ID" value="NZ_JAUFQU010000001.1"/>
</dbReference>
<evidence type="ECO:0000313" key="2">
    <source>
        <dbReference type="Proteomes" id="UP001242368"/>
    </source>
</evidence>
<accession>A0ABT8CU57</accession>
<name>A0ABT8CU57_9FLAO</name>
<reference evidence="2" key="1">
    <citation type="journal article" date="2019" name="Int. J. Syst. Evol. Microbiol.">
        <title>The Global Catalogue of Microorganisms (GCM) 10K type strain sequencing project: providing services to taxonomists for standard genome sequencing and annotation.</title>
        <authorList>
            <consortium name="The Broad Institute Genomics Platform"/>
            <consortium name="The Broad Institute Genome Sequencing Center for Infectious Disease"/>
            <person name="Wu L."/>
            <person name="Ma J."/>
        </authorList>
    </citation>
    <scope>NUCLEOTIDE SEQUENCE [LARGE SCALE GENOMIC DNA]</scope>
    <source>
        <strain evidence="2">CECT 7184</strain>
    </source>
</reference>
<organism evidence="1 2">
    <name type="scientific">Paenimyroides ceti</name>
    <dbReference type="NCBI Taxonomy" id="395087"/>
    <lineage>
        <taxon>Bacteria</taxon>
        <taxon>Pseudomonadati</taxon>
        <taxon>Bacteroidota</taxon>
        <taxon>Flavobacteriia</taxon>
        <taxon>Flavobacteriales</taxon>
        <taxon>Flavobacteriaceae</taxon>
        <taxon>Paenimyroides</taxon>
    </lineage>
</organism>
<dbReference type="Proteomes" id="UP001242368">
    <property type="component" value="Unassembled WGS sequence"/>
</dbReference>
<keyword evidence="2" id="KW-1185">Reference proteome</keyword>
<sequence>MDLSSSGSELKIWMNVTYSYTVRFCTKLNSLKTGFYSRSFLSIIKEIKQKKALSWIIEHLQINFFANKAYIGICCTPELLNNTLSCFNEISN</sequence>
<protein>
    <submittedName>
        <fullName evidence="1">Uncharacterized protein</fullName>
    </submittedName>
</protein>
<evidence type="ECO:0000313" key="1">
    <source>
        <dbReference type="EMBL" id="MDN3707521.1"/>
    </source>
</evidence>